<reference evidence="1" key="2">
    <citation type="submission" date="2025-09" db="UniProtKB">
        <authorList>
            <consortium name="EnsemblPlants"/>
        </authorList>
    </citation>
    <scope>IDENTIFICATION</scope>
</reference>
<name>A0ACD5WNU8_AVESA</name>
<reference evidence="1" key="1">
    <citation type="submission" date="2021-05" db="EMBL/GenBank/DDBJ databases">
        <authorList>
            <person name="Scholz U."/>
            <person name="Mascher M."/>
            <person name="Fiebig A."/>
        </authorList>
    </citation>
    <scope>NUCLEOTIDE SEQUENCE [LARGE SCALE GENOMIC DNA]</scope>
</reference>
<evidence type="ECO:0000313" key="1">
    <source>
        <dbReference type="EnsemblPlants" id="AVESA.00010b.r2.4CG1249810.1.CDS"/>
    </source>
</evidence>
<proteinExistence type="predicted"/>
<sequence>MKTFPLAIWGIIASVLVGILVFAANKKWDLGSHPFRLGYRVDALVHVISTLCKIRADIDQDERQPYSHLSMEWHDSLIELEIRYKEIKDGYDGCRLYSLFKLCSIGMRAGEELVRAKDLMAEGLHLRGQVLARAVLIEKNSNYPQDPSQEMRNSCKNKVLEFIRQEGAMYGVQGIWGLNVKANSSLLTEVRNTPSELLVCGVPAIVVLHVKAGRGCTLARLKKAIAQAMAPKIQFDEIHDRQTIQEQIHDRLRDKSFVLLLDDLWDSIDLKAAGIPELEPRDGQVQRHRRKVVFTTSTSCVCARMGCRDDRIIELECFNKVVDHPGMMGSYLKVVDFLKSDNKHRMLRIWGMGGVGKSTLLNLVDFYRPLFHDDTSLLVLYVEAGKTCTVAKVQKYIVDACTLDKNNDEKSQSNIIHDHLKDKSFLFLVDDLWGSLDLEAVGIPGIEDSPDIEPQHWRKVVFTTRSSNVCCLIKKPHGNTTELRMERLTEQDAWKLFTRVVGNDFNDRNSRIYVHAKEIVEECGGLPDALKQSGQFLSTRTEDCQWETYLDDFKRSKLPEITENRLKSSYDDIEDGIKKCLLICSLWTENENIPMEKLIRWWIGLGYLDVPHVNRGLFKKKVNRGYSIIHELLGSSMLEKGDNTGLQSSENSHVKIHNIMRKMSLGNKHHGICLPHSSRRSALEEEEWYPVQKLTMFVARHAFSLERITCFKLITFLDLEGTTSAILFTVICELSKLQYLNLSSTSTAALTKDLENLPYLKYLYIRHNKKLRTIQEGLIEKLEELRGLDLYCSGAIPDDYSSLLDELVVHAKHLRMLGFTVQKRVDITKLCELKKRPTLSLCMYHFEVESPSNIINLELLASLENLRELAIMERSDNPNGIQSDIQNDCSRNDIQNEDRQINIQNGGQNDIQNDCSRNDIQNEDRQINIQNGGQNDIQNGGQNDIQNDCSRNDIQNDDGQTDIQNGSQNDIQNDGSKLDTQNDGSRKYIQSDDGQIYIRNDIQNDGSQIDTQNDGREKDIQNGRQNELVAELVIGGGDQWLFPDMDFFKLDNLHMLKKVTWKNAGRNIKVVDIHDCGNLKDVTWVHQLGFFEQLTVVRCPIMEKLIDIGMDEMVMTLGFPKLKKLSLEELPQLSLISTQACNVDGLSYVWVHQCSELKDIEILKSNNQNMIRIDCDQDWWKSLRITPPYFNPTFTTNIPGKI</sequence>
<evidence type="ECO:0000313" key="2">
    <source>
        <dbReference type="Proteomes" id="UP001732700"/>
    </source>
</evidence>
<dbReference type="Proteomes" id="UP001732700">
    <property type="component" value="Chromosome 4C"/>
</dbReference>
<dbReference type="EnsemblPlants" id="AVESA.00010b.r2.4CG1249810.1">
    <property type="protein sequence ID" value="AVESA.00010b.r2.4CG1249810.1.CDS"/>
    <property type="gene ID" value="AVESA.00010b.r2.4CG1249810"/>
</dbReference>
<protein>
    <submittedName>
        <fullName evidence="1">Uncharacterized protein</fullName>
    </submittedName>
</protein>
<accession>A0ACD5WNU8</accession>
<organism evidence="1 2">
    <name type="scientific">Avena sativa</name>
    <name type="common">Oat</name>
    <dbReference type="NCBI Taxonomy" id="4498"/>
    <lineage>
        <taxon>Eukaryota</taxon>
        <taxon>Viridiplantae</taxon>
        <taxon>Streptophyta</taxon>
        <taxon>Embryophyta</taxon>
        <taxon>Tracheophyta</taxon>
        <taxon>Spermatophyta</taxon>
        <taxon>Magnoliopsida</taxon>
        <taxon>Liliopsida</taxon>
        <taxon>Poales</taxon>
        <taxon>Poaceae</taxon>
        <taxon>BOP clade</taxon>
        <taxon>Pooideae</taxon>
        <taxon>Poodae</taxon>
        <taxon>Poeae</taxon>
        <taxon>Poeae Chloroplast Group 1 (Aveneae type)</taxon>
        <taxon>Aveninae</taxon>
        <taxon>Avena</taxon>
    </lineage>
</organism>
<keyword evidence="2" id="KW-1185">Reference proteome</keyword>